<dbReference type="AlphaFoldDB" id="A0A553SRS2"/>
<gene>
    <name evidence="1" type="ORF">CEQ21_01560</name>
</gene>
<comment type="caution">
    <text evidence="1">The sequence shown here is derived from an EMBL/GenBank/DDBJ whole genome shotgun (WGS) entry which is preliminary data.</text>
</comment>
<dbReference type="Proteomes" id="UP000319837">
    <property type="component" value="Unassembled WGS sequence"/>
</dbReference>
<evidence type="ECO:0000313" key="2">
    <source>
        <dbReference type="Proteomes" id="UP000319837"/>
    </source>
</evidence>
<name>A0A553SRS2_NIACI</name>
<evidence type="ECO:0000313" key="1">
    <source>
        <dbReference type="EMBL" id="TRZ39676.1"/>
    </source>
</evidence>
<proteinExistence type="predicted"/>
<protein>
    <submittedName>
        <fullName evidence="1">Uncharacterized protein</fullName>
    </submittedName>
</protein>
<organism evidence="1 2">
    <name type="scientific">Niallia circulans</name>
    <name type="common">Bacillus circulans</name>
    <dbReference type="NCBI Taxonomy" id="1397"/>
    <lineage>
        <taxon>Bacteria</taxon>
        <taxon>Bacillati</taxon>
        <taxon>Bacillota</taxon>
        <taxon>Bacilli</taxon>
        <taxon>Bacillales</taxon>
        <taxon>Bacillaceae</taxon>
        <taxon>Niallia</taxon>
    </lineage>
</organism>
<dbReference type="EMBL" id="RIBP01000001">
    <property type="protein sequence ID" value="TRZ39676.1"/>
    <property type="molecule type" value="Genomic_DNA"/>
</dbReference>
<reference evidence="2" key="1">
    <citation type="submission" date="2018-10" db="EMBL/GenBank/DDBJ databases">
        <title>FDA dAtabase for Regulatory Grade micrObial Sequences (FDA-ARGOS): Supporting development and validation of Infectious Disease Dx tests.</title>
        <authorList>
            <person name="Minogue T."/>
            <person name="Wolcott M."/>
            <person name="Wasieloski L."/>
            <person name="Aguilar W."/>
            <person name="Moore D."/>
            <person name="Tallon L."/>
            <person name="Sadzewicz L."/>
            <person name="Sengamalay N."/>
            <person name="Ott S."/>
            <person name="Godinez A."/>
            <person name="Nagaraj S."/>
            <person name="Vavikolanu K."/>
            <person name="Vyas G."/>
            <person name="Nadendla S."/>
            <person name="George J."/>
            <person name="Sichtig H."/>
        </authorList>
    </citation>
    <scope>NUCLEOTIDE SEQUENCE [LARGE SCALE GENOMIC DNA]</scope>
    <source>
        <strain evidence="2">FDAARGOS_343</strain>
    </source>
</reference>
<accession>A0A553SRS2</accession>
<sequence length="63" mass="6987">MCGVQQARVLKIRVEVYCLDVNIAKAVSTPKEMPGVLPWATDPDSAQRLWQLSEELAGVKFSI</sequence>